<protein>
    <submittedName>
        <fullName evidence="1">Uncharacterized protein</fullName>
    </submittedName>
</protein>
<reference evidence="2" key="1">
    <citation type="journal article" date="2024" name="Proc. Natl. Acad. Sci. U.S.A.">
        <title>Extraordinary preservation of gene collinearity over three hundred million years revealed in homosporous lycophytes.</title>
        <authorList>
            <person name="Li C."/>
            <person name="Wickell D."/>
            <person name="Kuo L.Y."/>
            <person name="Chen X."/>
            <person name="Nie B."/>
            <person name="Liao X."/>
            <person name="Peng D."/>
            <person name="Ji J."/>
            <person name="Jenkins J."/>
            <person name="Williams M."/>
            <person name="Shu S."/>
            <person name="Plott C."/>
            <person name="Barry K."/>
            <person name="Rajasekar S."/>
            <person name="Grimwood J."/>
            <person name="Han X."/>
            <person name="Sun S."/>
            <person name="Hou Z."/>
            <person name="He W."/>
            <person name="Dai G."/>
            <person name="Sun C."/>
            <person name="Schmutz J."/>
            <person name="Leebens-Mack J.H."/>
            <person name="Li F.W."/>
            <person name="Wang L."/>
        </authorList>
    </citation>
    <scope>NUCLEOTIDE SEQUENCE [LARGE SCALE GENOMIC DNA]</scope>
    <source>
        <strain evidence="2">cv. PW_Plant_1</strain>
    </source>
</reference>
<dbReference type="Proteomes" id="UP001162992">
    <property type="component" value="Chromosome 5"/>
</dbReference>
<dbReference type="EMBL" id="CM055096">
    <property type="protein sequence ID" value="KAJ7556278.1"/>
    <property type="molecule type" value="Genomic_DNA"/>
</dbReference>
<keyword evidence="2" id="KW-1185">Reference proteome</keyword>
<sequence length="480" mass="53343">MEARLMASAWAASSSHQSWRVSQISDSEIFYGSSLIFQRTESFAACSLRRGSRAPYRFMINAVASVNGTKVNGTKLDNLNLSGSNTDASKNGSVINGRDVLSASTSAANEEFLAKGKIVPLVAAAILAVAKQKTEIAAPNGASEVFKNQTLRADSSRRGKLVENDSIYRQAFVIRSYEVGFDKLATIETFTNLFQETALNHVGMSDFVGDGMGTTHAMMRHRLIWVVTRMHIQVDRYPVWGDVVEIDSWVCGSGKNGMRRDFLVRDYATGEILSCATSTWAMMNKDTRKLSKMPDDVKAEISPFFYDKFVMKHEPSQKIKKLDDSALYIRANLVPKLQDMDMNQHVNNVKYIGWVLESIPQSLLVAHELVNMTLEYRQECCPSDVVTSMTDPSSPVAIALSVEDTEGKQKLIKQAVDTACCPSSFELQPPDTATPTMTATGDLKYTHLLRMQADGSEILRGSTTWRLKQRFLNSKNQTQH</sequence>
<organism evidence="1 2">
    <name type="scientific">Diphasiastrum complanatum</name>
    <name type="common">Issler's clubmoss</name>
    <name type="synonym">Lycopodium complanatum</name>
    <dbReference type="NCBI Taxonomy" id="34168"/>
    <lineage>
        <taxon>Eukaryota</taxon>
        <taxon>Viridiplantae</taxon>
        <taxon>Streptophyta</taxon>
        <taxon>Embryophyta</taxon>
        <taxon>Tracheophyta</taxon>
        <taxon>Lycopodiopsida</taxon>
        <taxon>Lycopodiales</taxon>
        <taxon>Lycopodiaceae</taxon>
        <taxon>Lycopodioideae</taxon>
        <taxon>Diphasiastrum</taxon>
    </lineage>
</organism>
<proteinExistence type="predicted"/>
<evidence type="ECO:0000313" key="1">
    <source>
        <dbReference type="EMBL" id="KAJ7556278.1"/>
    </source>
</evidence>
<evidence type="ECO:0000313" key="2">
    <source>
        <dbReference type="Proteomes" id="UP001162992"/>
    </source>
</evidence>
<name>A0ACC2DPX6_DIPCM</name>
<comment type="caution">
    <text evidence="1">The sequence shown here is derived from an EMBL/GenBank/DDBJ whole genome shotgun (WGS) entry which is preliminary data.</text>
</comment>
<accession>A0ACC2DPX6</accession>
<gene>
    <name evidence="1" type="ORF">O6H91_05G077300</name>
</gene>